<gene>
    <name evidence="1" type="ORF">LTR78_007086</name>
</gene>
<proteinExistence type="predicted"/>
<dbReference type="EMBL" id="JAUTXT010000028">
    <property type="protein sequence ID" value="KAK3672976.1"/>
    <property type="molecule type" value="Genomic_DNA"/>
</dbReference>
<dbReference type="AlphaFoldDB" id="A0AAE1BYS7"/>
<organism evidence="1 2">
    <name type="scientific">Recurvomyces mirabilis</name>
    <dbReference type="NCBI Taxonomy" id="574656"/>
    <lineage>
        <taxon>Eukaryota</taxon>
        <taxon>Fungi</taxon>
        <taxon>Dikarya</taxon>
        <taxon>Ascomycota</taxon>
        <taxon>Pezizomycotina</taxon>
        <taxon>Dothideomycetes</taxon>
        <taxon>Dothideomycetidae</taxon>
        <taxon>Mycosphaerellales</taxon>
        <taxon>Teratosphaeriaceae</taxon>
        <taxon>Recurvomyces</taxon>
    </lineage>
</organism>
<reference evidence="1" key="1">
    <citation type="submission" date="2023-07" db="EMBL/GenBank/DDBJ databases">
        <title>Black Yeasts Isolated from many extreme environments.</title>
        <authorList>
            <person name="Coleine C."/>
            <person name="Stajich J.E."/>
            <person name="Selbmann L."/>
        </authorList>
    </citation>
    <scope>NUCLEOTIDE SEQUENCE</scope>
    <source>
        <strain evidence="1">CCFEE 5485</strain>
    </source>
</reference>
<accession>A0AAE1BYS7</accession>
<protein>
    <submittedName>
        <fullName evidence="1">Uncharacterized protein</fullName>
    </submittedName>
</protein>
<name>A0AAE1BYS7_9PEZI</name>
<keyword evidence="2" id="KW-1185">Reference proteome</keyword>
<evidence type="ECO:0000313" key="2">
    <source>
        <dbReference type="Proteomes" id="UP001274830"/>
    </source>
</evidence>
<sequence length="656" mass="72281">MADDLLNRVEQALREDPETTTLDTKLFEEAELLLPSYLAPPTYTTNNAGSAEQVVVPGQVSTSNSDGLWEKRLLLMRHLAADLMDSRRSNHTPVVNLLIKLFNGFTWTQVCEFGTSSIPYKDGLGVGEGMTSFNRLMLCLLGKARGKASDAEQAAGMLEVMIAVVRLWLTTPDTGISMQAGELLFDLLKVDVPPQPAQSRENWRDRPAGGGGGQGLVWKRVFGDRDVYHVFFESCSLEYGAEALSKNQRTIAQARLMEWVPKVARLDWGMISRSHHREVEGKFKSTGGFLEFVALKMVDFKDDLLMYRCLIDFFSLLLKTTADLDTHTMAQHDSLGLQYLIMHGLHARTAAIYLQTQPVDPAEAMLLYGPAANYLSTYASVYPKHYLACQMAKQVNERLSHTLDLTPGSWAHNDSPKHDLHLIASVPRQSLMPYDKSPIALLPCKTTNADVLNTLATIFHGPEEHVVTFPATEVKNAEQDANEGAAARAIYFYYLAAQPHFWRDIVIHADTIALRDLALSAIRCITTIINANWSNTTTPATITYLLPSTTLATPTSGHLAILSPPALEHILPYLLSPPKTFANLVGGRGDAESSAYQVAVAKFEALKALEVRMRGQVERSPEEGFEEILGTVQRRLGMGVLPQGAEVGGAVGTMEL</sequence>
<comment type="caution">
    <text evidence="1">The sequence shown here is derived from an EMBL/GenBank/DDBJ whole genome shotgun (WGS) entry which is preliminary data.</text>
</comment>
<evidence type="ECO:0000313" key="1">
    <source>
        <dbReference type="EMBL" id="KAK3672976.1"/>
    </source>
</evidence>
<dbReference type="Proteomes" id="UP001274830">
    <property type="component" value="Unassembled WGS sequence"/>
</dbReference>